<dbReference type="NCBIfam" id="NF041874">
    <property type="entry name" value="EPS_EpsC"/>
    <property type="match status" value="1"/>
</dbReference>
<dbReference type="Proteomes" id="UP000464954">
    <property type="component" value="Chromosome"/>
</dbReference>
<name>A0A6P1ME99_9BACT</name>
<dbReference type="PANTHER" id="PTHR42811">
    <property type="entry name" value="SERINE ACETYLTRANSFERASE"/>
    <property type="match status" value="1"/>
</dbReference>
<evidence type="ECO:0000313" key="5">
    <source>
        <dbReference type="Proteomes" id="UP000464954"/>
    </source>
</evidence>
<keyword evidence="3" id="KW-0012">Acyltransferase</keyword>
<dbReference type="Gene3D" id="1.10.3130.10">
    <property type="entry name" value="serine acetyltransferase, domain 1"/>
    <property type="match status" value="1"/>
</dbReference>
<dbReference type="RefSeq" id="WP_160629107.1">
    <property type="nucleotide sequence ID" value="NZ_CP047593.1"/>
</dbReference>
<dbReference type="InterPro" id="IPR045304">
    <property type="entry name" value="LbH_SAT"/>
</dbReference>
<evidence type="ECO:0000256" key="3">
    <source>
        <dbReference type="ARBA" id="ARBA00023315"/>
    </source>
</evidence>
<keyword evidence="1" id="KW-0028">Amino-acid biosynthesis</keyword>
<dbReference type="EMBL" id="CP047593">
    <property type="protein sequence ID" value="QHI69926.1"/>
    <property type="molecule type" value="Genomic_DNA"/>
</dbReference>
<keyword evidence="5" id="KW-1185">Reference proteome</keyword>
<evidence type="ECO:0000256" key="2">
    <source>
        <dbReference type="ARBA" id="ARBA00022679"/>
    </source>
</evidence>
<dbReference type="InterPro" id="IPR053376">
    <property type="entry name" value="Serine_acetyltransferase"/>
</dbReference>
<dbReference type="GO" id="GO:0008652">
    <property type="term" value="P:amino acid biosynthetic process"/>
    <property type="evidence" value="ECO:0007669"/>
    <property type="project" value="UniProtKB-KW"/>
</dbReference>
<dbReference type="CDD" id="cd03354">
    <property type="entry name" value="LbH_SAT"/>
    <property type="match status" value="1"/>
</dbReference>
<organism evidence="4 5">
    <name type="scientific">Tichowtungia aerotolerans</name>
    <dbReference type="NCBI Taxonomy" id="2697043"/>
    <lineage>
        <taxon>Bacteria</taxon>
        <taxon>Pseudomonadati</taxon>
        <taxon>Kiritimatiellota</taxon>
        <taxon>Tichowtungiia</taxon>
        <taxon>Tichowtungiales</taxon>
        <taxon>Tichowtungiaceae</taxon>
        <taxon>Tichowtungia</taxon>
    </lineage>
</organism>
<evidence type="ECO:0000256" key="1">
    <source>
        <dbReference type="ARBA" id="ARBA00022605"/>
    </source>
</evidence>
<dbReference type="InterPro" id="IPR011004">
    <property type="entry name" value="Trimer_LpxA-like_sf"/>
</dbReference>
<dbReference type="KEGG" id="taer:GT409_10840"/>
<keyword evidence="2 4" id="KW-0808">Transferase</keyword>
<dbReference type="InterPro" id="IPR042122">
    <property type="entry name" value="Ser_AcTrfase_N_sf"/>
</dbReference>
<sequence>MQKTPTQKIAEKLSSLYSTEHTDRPENVLWNYPAADQVVKALKILIRIMFPGLAPASESNLEKHFEQQLDEVSALLGPEIERAVPFRWQSAAMCNTNPPVLDDVPAETVRILNAFLRKLPFIREMLIDDVKAAYNGDPAALSYAEVKVAYPGVLAIASHRIAHELYSLDVPIIPRVMNEWTHAKAGIDIHPGATIDRGFFIDHGTGVVIGETANIGKDVKIYQGVTLGAKSFPLDEHGNPIKHIQRHPTVEDNVIIYSNTTVLGGKTVLGHDSVIGGNVFLMDSVPPHSFVTKTGEGASVRTKDTTHLLGGLGI</sequence>
<evidence type="ECO:0000313" key="4">
    <source>
        <dbReference type="EMBL" id="QHI69926.1"/>
    </source>
</evidence>
<dbReference type="SUPFAM" id="SSF51161">
    <property type="entry name" value="Trimeric LpxA-like enzymes"/>
    <property type="match status" value="1"/>
</dbReference>
<gene>
    <name evidence="4" type="ORF">GT409_10840</name>
</gene>
<dbReference type="AlphaFoldDB" id="A0A6P1ME99"/>
<reference evidence="4 5" key="1">
    <citation type="submission" date="2020-01" db="EMBL/GenBank/DDBJ databases">
        <title>Ponticoccus aerotolerans gen. nov., sp. nov., an anaerobic bacterium and proposal of Ponticoccusceae fam. nov., Ponticoccusles ord. nov. and Ponticoccuse classis nov. in the phylum Kiritimatiellaeota.</title>
        <authorList>
            <person name="Zhou L.Y."/>
            <person name="Du Z.J."/>
        </authorList>
    </citation>
    <scope>NUCLEOTIDE SEQUENCE [LARGE SCALE GENOMIC DNA]</scope>
    <source>
        <strain evidence="4 5">S-5007</strain>
    </source>
</reference>
<dbReference type="Gene3D" id="2.160.10.10">
    <property type="entry name" value="Hexapeptide repeat proteins"/>
    <property type="match status" value="1"/>
</dbReference>
<dbReference type="GO" id="GO:0016746">
    <property type="term" value="F:acyltransferase activity"/>
    <property type="evidence" value="ECO:0007669"/>
    <property type="project" value="UniProtKB-KW"/>
</dbReference>
<accession>A0A6P1ME99</accession>
<proteinExistence type="predicted"/>
<protein>
    <submittedName>
        <fullName evidence="4">Serine acetyltransferase</fullName>
    </submittedName>
</protein>